<evidence type="ECO:0000313" key="1">
    <source>
        <dbReference type="EMBL" id="KAK6128988.1"/>
    </source>
</evidence>
<protein>
    <submittedName>
        <fullName evidence="1">Uncharacterized protein</fullName>
    </submittedName>
</protein>
<reference evidence="1 2" key="1">
    <citation type="journal article" date="2021" name="Comput. Struct. Biotechnol. J.">
        <title>De novo genome assembly of the potent medicinal plant Rehmannia glutinosa using nanopore technology.</title>
        <authorList>
            <person name="Ma L."/>
            <person name="Dong C."/>
            <person name="Song C."/>
            <person name="Wang X."/>
            <person name="Zheng X."/>
            <person name="Niu Y."/>
            <person name="Chen S."/>
            <person name="Feng W."/>
        </authorList>
    </citation>
    <scope>NUCLEOTIDE SEQUENCE [LARGE SCALE GENOMIC DNA]</scope>
    <source>
        <strain evidence="1">DH-2019</strain>
    </source>
</reference>
<keyword evidence="2" id="KW-1185">Reference proteome</keyword>
<gene>
    <name evidence="1" type="ORF">DH2020_037261</name>
</gene>
<comment type="caution">
    <text evidence="1">The sequence shown here is derived from an EMBL/GenBank/DDBJ whole genome shotgun (WGS) entry which is preliminary data.</text>
</comment>
<sequence>MLQPNQISQTRVDIYDTDKSLNVNTTKAISVDQNISANALLRLQDSCVKQAPVTDFPTLIGSKTSFELEPSTRHHFGSFQISRSSKEKVLPCQSLNDDCPQTSSAGVKATSSFPFETQISNLKENTLDVCIAGGDHLLPNFVTNPIFSSQLNM</sequence>
<accession>A0ABR0V302</accession>
<name>A0ABR0V302_REHGL</name>
<dbReference type="Proteomes" id="UP001318860">
    <property type="component" value="Unassembled WGS sequence"/>
</dbReference>
<evidence type="ECO:0000313" key="2">
    <source>
        <dbReference type="Proteomes" id="UP001318860"/>
    </source>
</evidence>
<dbReference type="EMBL" id="JABTTQ020001680">
    <property type="protein sequence ID" value="KAK6128988.1"/>
    <property type="molecule type" value="Genomic_DNA"/>
</dbReference>
<proteinExistence type="predicted"/>
<organism evidence="1 2">
    <name type="scientific">Rehmannia glutinosa</name>
    <name type="common">Chinese foxglove</name>
    <dbReference type="NCBI Taxonomy" id="99300"/>
    <lineage>
        <taxon>Eukaryota</taxon>
        <taxon>Viridiplantae</taxon>
        <taxon>Streptophyta</taxon>
        <taxon>Embryophyta</taxon>
        <taxon>Tracheophyta</taxon>
        <taxon>Spermatophyta</taxon>
        <taxon>Magnoliopsida</taxon>
        <taxon>eudicotyledons</taxon>
        <taxon>Gunneridae</taxon>
        <taxon>Pentapetalae</taxon>
        <taxon>asterids</taxon>
        <taxon>lamiids</taxon>
        <taxon>Lamiales</taxon>
        <taxon>Orobanchaceae</taxon>
        <taxon>Rehmannieae</taxon>
        <taxon>Rehmannia</taxon>
    </lineage>
</organism>